<evidence type="ECO:0000313" key="1">
    <source>
        <dbReference type="EMBL" id="MBS7675448.1"/>
    </source>
</evidence>
<reference evidence="1" key="2">
    <citation type="submission" date="2023-08" db="EMBL/GenBank/DDBJ databases">
        <title>Vibrio cholerae Outbreaks in Tanzania Exemplify Founder Flush: Simultaneous Increases in Population Size and Genetic Diversity.</title>
        <authorList>
            <person name="Debes A.K."/>
            <person name="Mohammed A."/>
            <person name="Maseke I."/>
            <person name="Almeida M."/>
            <person name="Li S."/>
            <person name="Matimba H."/>
            <person name="Joachim A."/>
            <person name="Mizinduko M."/>
            <person name="Nyanga S."/>
            <person name="Kelly M."/>
            <person name="Kachwamba Y."/>
            <person name="Schaffer A.M."/>
            <person name="Nyanga A.S."/>
            <person name="Mghamba J."/>
            <person name="Mosha F.S."/>
            <person name="Sack D.A."/>
            <person name="Stine O.C."/>
        </authorList>
    </citation>
    <scope>NUCLEOTIDE SEQUENCE</scope>
    <source>
        <strain evidence="1">TDS0091212</strain>
    </source>
</reference>
<proteinExistence type="predicted"/>
<protein>
    <submittedName>
        <fullName evidence="1">Uncharacterized protein</fullName>
    </submittedName>
</protein>
<sequence>GLQIKEQSRLAPIGFAFGKRQADPLLGAMMNRALASLDESIQREILARWTTGLGVGISGERIGLSASEQAWVHEHPHVVVVAQQMSPYVFRD</sequence>
<accession>A0AAW4L0E0</accession>
<reference evidence="1" key="1">
    <citation type="submission" date="2021-05" db="EMBL/GenBank/DDBJ databases">
        <authorList>
            <person name="Stine C."/>
        </authorList>
    </citation>
    <scope>NUCLEOTIDE SEQUENCE</scope>
    <source>
        <strain evidence="1">TDS0091212</strain>
    </source>
</reference>
<gene>
    <name evidence="1" type="ORF">KIN13_18745</name>
</gene>
<comment type="caution">
    <text evidence="1">The sequence shown here is derived from an EMBL/GenBank/DDBJ whole genome shotgun (WGS) entry which is preliminary data.</text>
</comment>
<feature type="non-terminal residue" evidence="1">
    <location>
        <position position="92"/>
    </location>
</feature>
<dbReference type="EMBL" id="JAHBND010000788">
    <property type="protein sequence ID" value="MBS7675448.1"/>
    <property type="molecule type" value="Genomic_DNA"/>
</dbReference>
<dbReference type="Proteomes" id="UP001196338">
    <property type="component" value="Unassembled WGS sequence"/>
</dbReference>
<organism evidence="1 2">
    <name type="scientific">Vibrio cholerae</name>
    <dbReference type="NCBI Taxonomy" id="666"/>
    <lineage>
        <taxon>Bacteria</taxon>
        <taxon>Pseudomonadati</taxon>
        <taxon>Pseudomonadota</taxon>
        <taxon>Gammaproteobacteria</taxon>
        <taxon>Vibrionales</taxon>
        <taxon>Vibrionaceae</taxon>
        <taxon>Vibrio</taxon>
    </lineage>
</organism>
<dbReference type="RefSeq" id="WP_213421285.1">
    <property type="nucleotide sequence ID" value="NZ_JAHBND010000788.1"/>
</dbReference>
<dbReference type="AlphaFoldDB" id="A0AAW4L0E0"/>
<evidence type="ECO:0000313" key="2">
    <source>
        <dbReference type="Proteomes" id="UP001196338"/>
    </source>
</evidence>
<name>A0AAW4L0E0_VIBCL</name>
<dbReference type="Gene3D" id="3.40.190.10">
    <property type="entry name" value="Periplasmic binding protein-like II"/>
    <property type="match status" value="2"/>
</dbReference>
<feature type="non-terminal residue" evidence="1">
    <location>
        <position position="1"/>
    </location>
</feature>